<reference evidence="3 4" key="1">
    <citation type="journal article" date="2019" name="Int. J. Syst. Evol. Microbiol.">
        <title>The Global Catalogue of Microorganisms (GCM) 10K type strain sequencing project: providing services to taxonomists for standard genome sequencing and annotation.</title>
        <authorList>
            <consortium name="The Broad Institute Genomics Platform"/>
            <consortium name="The Broad Institute Genome Sequencing Center for Infectious Disease"/>
            <person name="Wu L."/>
            <person name="Ma J."/>
        </authorList>
    </citation>
    <scope>NUCLEOTIDE SEQUENCE [LARGE SCALE GENOMIC DNA]</scope>
    <source>
        <strain evidence="3 4">CGMCC 1.15824</strain>
    </source>
</reference>
<dbReference type="InterPro" id="IPR052063">
    <property type="entry name" value="Polysaccharide_Lyase_1"/>
</dbReference>
<dbReference type="PANTHER" id="PTHR42970">
    <property type="entry name" value="PECTATE LYASE C-RELATED"/>
    <property type="match status" value="1"/>
</dbReference>
<dbReference type="InterPro" id="IPR012334">
    <property type="entry name" value="Pectin_lyas_fold"/>
</dbReference>
<evidence type="ECO:0000313" key="4">
    <source>
        <dbReference type="Proteomes" id="UP001595925"/>
    </source>
</evidence>
<dbReference type="InterPro" id="IPR006311">
    <property type="entry name" value="TAT_signal"/>
</dbReference>
<evidence type="ECO:0000256" key="2">
    <source>
        <dbReference type="ARBA" id="ARBA00023180"/>
    </source>
</evidence>
<sequence length="416" mass="44292">MTQDRRTFLGAIGAGSIGGAGLFASNAAAAGNGRSGPGGRGGPAAGSYFDPDDGFADAAPWLDDDTPVYKVTEPTREALDAAVNRSGPRVVVFETSGTIDLGAERFTIKEDGLYLAGQTAPSPGITLIRGGMWVDADDCLLRHVRVRPGDANQEEGWVPDGVRTADGTQNNVIDHCSITWAVDENGSPGYDSVDTTYSNCIMAEGLADATHPKGTHSYGTLVGDGSTGVALLGNVWAHNIGRNPRLKAETESVVVNNVMYHYDEATNVDDSTVASVVGNSYLRVDEGDYNIEGGSAEMYIEGNITDPETPMVGPEVVRLDEPPVWPDGLSPLSAERAEDHALAYAGARPADRTYHDRRVVSDVRTFDGDYIDSQEEVGGYPDLPVNTRQLNVPKGELWQWLESHAVRVEQPGAGSR</sequence>
<keyword evidence="2" id="KW-0325">Glycoprotein</keyword>
<comment type="caution">
    <text evidence="3">The sequence shown here is derived from an EMBL/GenBank/DDBJ whole genome shotgun (WGS) entry which is preliminary data.</text>
</comment>
<dbReference type="EMBL" id="JBHSJG010000048">
    <property type="protein sequence ID" value="MFC4989432.1"/>
    <property type="molecule type" value="Genomic_DNA"/>
</dbReference>
<dbReference type="InterPro" id="IPR011050">
    <property type="entry name" value="Pectin_lyase_fold/virulence"/>
</dbReference>
<proteinExistence type="predicted"/>
<dbReference type="AlphaFoldDB" id="A0ABD5QIL5"/>
<protein>
    <submittedName>
        <fullName evidence="3">Polysaccharide lyase family 1 protein</fullName>
    </submittedName>
</protein>
<dbReference type="PANTHER" id="PTHR42970:SF1">
    <property type="entry name" value="PECTATE LYASE C-RELATED"/>
    <property type="match status" value="1"/>
</dbReference>
<name>A0ABD5QIL5_9EURY</name>
<dbReference type="SUPFAM" id="SSF51126">
    <property type="entry name" value="Pectin lyase-like"/>
    <property type="match status" value="1"/>
</dbReference>
<dbReference type="Proteomes" id="UP001595925">
    <property type="component" value="Unassembled WGS sequence"/>
</dbReference>
<dbReference type="RefSeq" id="WP_224829263.1">
    <property type="nucleotide sequence ID" value="NZ_JAIVEF010000018.1"/>
</dbReference>
<keyword evidence="3" id="KW-0456">Lyase</keyword>
<organism evidence="3 4">
    <name type="scientific">Saliphagus infecundisoli</name>
    <dbReference type="NCBI Taxonomy" id="1849069"/>
    <lineage>
        <taxon>Archaea</taxon>
        <taxon>Methanobacteriati</taxon>
        <taxon>Methanobacteriota</taxon>
        <taxon>Stenosarchaea group</taxon>
        <taxon>Halobacteria</taxon>
        <taxon>Halobacteriales</taxon>
        <taxon>Natrialbaceae</taxon>
        <taxon>Saliphagus</taxon>
    </lineage>
</organism>
<gene>
    <name evidence="3" type="ORF">ACFPFO_17055</name>
</gene>
<keyword evidence="4" id="KW-1185">Reference proteome</keyword>
<keyword evidence="1" id="KW-0479">Metal-binding</keyword>
<dbReference type="PROSITE" id="PS51318">
    <property type="entry name" value="TAT"/>
    <property type="match status" value="1"/>
</dbReference>
<dbReference type="GO" id="GO:0046872">
    <property type="term" value="F:metal ion binding"/>
    <property type="evidence" value="ECO:0007669"/>
    <property type="project" value="UniProtKB-KW"/>
</dbReference>
<dbReference type="Gene3D" id="2.160.20.10">
    <property type="entry name" value="Single-stranded right-handed beta-helix, Pectin lyase-like"/>
    <property type="match status" value="1"/>
</dbReference>
<dbReference type="GO" id="GO:0016829">
    <property type="term" value="F:lyase activity"/>
    <property type="evidence" value="ECO:0007669"/>
    <property type="project" value="UniProtKB-KW"/>
</dbReference>
<accession>A0ABD5QIL5</accession>
<evidence type="ECO:0000313" key="3">
    <source>
        <dbReference type="EMBL" id="MFC4989432.1"/>
    </source>
</evidence>
<evidence type="ECO:0000256" key="1">
    <source>
        <dbReference type="ARBA" id="ARBA00022723"/>
    </source>
</evidence>